<evidence type="ECO:0000313" key="2">
    <source>
        <dbReference type="EMBL" id="BCS95413.1"/>
    </source>
</evidence>
<feature type="compositionally biased region" description="Polar residues" evidence="1">
    <location>
        <begin position="1"/>
        <end position="16"/>
    </location>
</feature>
<sequence length="90" mass="10383">MQNQKQLRNDNPQSRDTFSRKERVVVKAFRPEGVGSLLRWEDNAGHGPLLAPEGWKRMGHIKLAGFLFYSTWPSLFHENISRGRDRSSTS</sequence>
<feature type="region of interest" description="Disordered" evidence="1">
    <location>
        <begin position="1"/>
        <end position="22"/>
    </location>
</feature>
<keyword evidence="3" id="KW-1185">Reference proteome</keyword>
<organism evidence="2 3">
    <name type="scientific">Desulfoluna limicola</name>
    <dbReference type="NCBI Taxonomy" id="2810562"/>
    <lineage>
        <taxon>Bacteria</taxon>
        <taxon>Pseudomonadati</taxon>
        <taxon>Thermodesulfobacteriota</taxon>
        <taxon>Desulfobacteria</taxon>
        <taxon>Desulfobacterales</taxon>
        <taxon>Desulfolunaceae</taxon>
        <taxon>Desulfoluna</taxon>
    </lineage>
</organism>
<evidence type="ECO:0000313" key="3">
    <source>
        <dbReference type="Proteomes" id="UP001320148"/>
    </source>
</evidence>
<evidence type="ECO:0000256" key="1">
    <source>
        <dbReference type="SAM" id="MobiDB-lite"/>
    </source>
</evidence>
<protein>
    <submittedName>
        <fullName evidence="2">Uncharacterized protein</fullName>
    </submittedName>
</protein>
<reference evidence="2 3" key="1">
    <citation type="submission" date="2021-02" db="EMBL/GenBank/DDBJ databases">
        <title>Complete genome of Desulfoluna sp. strain ASN36.</title>
        <authorList>
            <person name="Takahashi A."/>
            <person name="Kojima H."/>
            <person name="Fukui M."/>
        </authorList>
    </citation>
    <scope>NUCLEOTIDE SEQUENCE [LARGE SCALE GENOMIC DNA]</scope>
    <source>
        <strain evidence="2 3">ASN36</strain>
    </source>
</reference>
<accession>A0ABM7PEA7</accession>
<name>A0ABM7PEA7_9BACT</name>
<gene>
    <name evidence="2" type="ORF">DSLASN_10450</name>
</gene>
<proteinExistence type="predicted"/>
<dbReference type="Proteomes" id="UP001320148">
    <property type="component" value="Chromosome"/>
</dbReference>
<dbReference type="EMBL" id="AP024488">
    <property type="protein sequence ID" value="BCS95413.1"/>
    <property type="molecule type" value="Genomic_DNA"/>
</dbReference>